<keyword evidence="12" id="KW-1185">Reference proteome</keyword>
<feature type="region of interest" description="Disordered" evidence="8">
    <location>
        <begin position="111"/>
        <end position="131"/>
    </location>
</feature>
<feature type="compositionally biased region" description="Polar residues" evidence="8">
    <location>
        <begin position="185"/>
        <end position="205"/>
    </location>
</feature>
<sequence length="254" mass="25702">MRFTICAVIAAASAVSAQTATSTVTPAPEVTNNVEGVSYVAELPEKGTVRGSVVGTSASDGKGVQFKVSISGLPAEGGPFMYHIHEKPVPADGNCTGTGAHLDPYKRGEVPPCDASQKETCQTGDNSGKYGNLTTPAHSQEYLDLYSSTNPEDPSFFGNLSIVVHFSNKTRITCANFTLAEGSAQPSSGYSLPTGAPNSTHSAHPTGTGDASSTTDGATFTPGTPTPSVEPSNGAGRLVVAGAAVLAGAVALVL</sequence>
<dbReference type="GO" id="GO:0004784">
    <property type="term" value="F:superoxide dismutase activity"/>
    <property type="evidence" value="ECO:0007669"/>
    <property type="project" value="UniProtKB-EC"/>
</dbReference>
<reference evidence="11" key="1">
    <citation type="journal article" date="2020" name="Stud. Mycol.">
        <title>101 Dothideomycetes genomes: a test case for predicting lifestyles and emergence of pathogens.</title>
        <authorList>
            <person name="Haridas S."/>
            <person name="Albert R."/>
            <person name="Binder M."/>
            <person name="Bloem J."/>
            <person name="Labutti K."/>
            <person name="Salamov A."/>
            <person name="Andreopoulos B."/>
            <person name="Baker S."/>
            <person name="Barry K."/>
            <person name="Bills G."/>
            <person name="Bluhm B."/>
            <person name="Cannon C."/>
            <person name="Castanera R."/>
            <person name="Culley D."/>
            <person name="Daum C."/>
            <person name="Ezra D."/>
            <person name="Gonzalez J."/>
            <person name="Henrissat B."/>
            <person name="Kuo A."/>
            <person name="Liang C."/>
            <person name="Lipzen A."/>
            <person name="Lutzoni F."/>
            <person name="Magnuson J."/>
            <person name="Mondo S."/>
            <person name="Nolan M."/>
            <person name="Ohm R."/>
            <person name="Pangilinan J."/>
            <person name="Park H.-J."/>
            <person name="Ramirez L."/>
            <person name="Alfaro M."/>
            <person name="Sun H."/>
            <person name="Tritt A."/>
            <person name="Yoshinaga Y."/>
            <person name="Zwiers L.-H."/>
            <person name="Turgeon B."/>
            <person name="Goodwin S."/>
            <person name="Spatafora J."/>
            <person name="Crous P."/>
            <person name="Grigoriev I."/>
        </authorList>
    </citation>
    <scope>NUCLEOTIDE SEQUENCE</scope>
    <source>
        <strain evidence="11">CBS 119925</strain>
    </source>
</reference>
<dbReference type="AlphaFoldDB" id="A0A6A6VG93"/>
<keyword evidence="9" id="KW-0732">Signal</keyword>
<feature type="domain" description="Superoxide dismutase copper/zinc binding" evidence="10">
    <location>
        <begin position="49"/>
        <end position="166"/>
    </location>
</feature>
<feature type="signal peptide" evidence="9">
    <location>
        <begin position="1"/>
        <end position="17"/>
    </location>
</feature>
<dbReference type="EC" id="1.15.1.1" evidence="4"/>
<dbReference type="InterPro" id="IPR024134">
    <property type="entry name" value="SOD_Cu/Zn_/chaperone"/>
</dbReference>
<evidence type="ECO:0000256" key="1">
    <source>
        <dbReference type="ARBA" id="ARBA00004196"/>
    </source>
</evidence>
<evidence type="ECO:0000259" key="10">
    <source>
        <dbReference type="Pfam" id="PF00080"/>
    </source>
</evidence>
<keyword evidence="6" id="KW-0049">Antioxidant</keyword>
<name>A0A6A6VG93_9PLEO</name>
<dbReference type="EMBL" id="MU006570">
    <property type="protein sequence ID" value="KAF2748127.1"/>
    <property type="molecule type" value="Genomic_DNA"/>
</dbReference>
<dbReference type="GO" id="GO:0005507">
    <property type="term" value="F:copper ion binding"/>
    <property type="evidence" value="ECO:0007669"/>
    <property type="project" value="InterPro"/>
</dbReference>
<dbReference type="InterPro" id="IPR036423">
    <property type="entry name" value="SOD-like_Cu/Zn_dom_sf"/>
</dbReference>
<evidence type="ECO:0000256" key="6">
    <source>
        <dbReference type="ARBA" id="ARBA00022862"/>
    </source>
</evidence>
<dbReference type="Gene3D" id="2.60.40.200">
    <property type="entry name" value="Superoxide dismutase, copper/zinc binding domain"/>
    <property type="match status" value="1"/>
</dbReference>
<feature type="compositionally biased region" description="Polar residues" evidence="8">
    <location>
        <begin position="221"/>
        <end position="231"/>
    </location>
</feature>
<dbReference type="OrthoDB" id="159229at2759"/>
<comment type="similarity">
    <text evidence="3">Belongs to the Cu-Zn superoxide dismutase family.</text>
</comment>
<accession>A0A6A6VG93</accession>
<evidence type="ECO:0000256" key="8">
    <source>
        <dbReference type="SAM" id="MobiDB-lite"/>
    </source>
</evidence>
<proteinExistence type="inferred from homology"/>
<dbReference type="SUPFAM" id="SSF49329">
    <property type="entry name" value="Cu,Zn superoxide dismutase-like"/>
    <property type="match status" value="1"/>
</dbReference>
<evidence type="ECO:0000256" key="7">
    <source>
        <dbReference type="ARBA" id="ARBA00049204"/>
    </source>
</evidence>
<evidence type="ECO:0000256" key="2">
    <source>
        <dbReference type="ARBA" id="ARBA00004613"/>
    </source>
</evidence>
<evidence type="ECO:0000256" key="4">
    <source>
        <dbReference type="ARBA" id="ARBA00012682"/>
    </source>
</evidence>
<feature type="region of interest" description="Disordered" evidence="8">
    <location>
        <begin position="185"/>
        <end position="232"/>
    </location>
</feature>
<dbReference type="FunFam" id="2.60.40.200:FF:000007">
    <property type="entry name" value="Cell surface Cu-only superoxide dismutase 5"/>
    <property type="match status" value="1"/>
</dbReference>
<keyword evidence="5" id="KW-0964">Secreted</keyword>
<comment type="catalytic activity">
    <reaction evidence="7">
        <text>2 superoxide + 2 H(+) = H2O2 + O2</text>
        <dbReference type="Rhea" id="RHEA:20696"/>
        <dbReference type="ChEBI" id="CHEBI:15378"/>
        <dbReference type="ChEBI" id="CHEBI:15379"/>
        <dbReference type="ChEBI" id="CHEBI:16240"/>
        <dbReference type="ChEBI" id="CHEBI:18421"/>
        <dbReference type="EC" id="1.15.1.1"/>
    </reaction>
</comment>
<dbReference type="PANTHER" id="PTHR10003">
    <property type="entry name" value="SUPEROXIDE DISMUTASE CU-ZN -RELATED"/>
    <property type="match status" value="1"/>
</dbReference>
<organism evidence="11 12">
    <name type="scientific">Sporormia fimetaria CBS 119925</name>
    <dbReference type="NCBI Taxonomy" id="1340428"/>
    <lineage>
        <taxon>Eukaryota</taxon>
        <taxon>Fungi</taxon>
        <taxon>Dikarya</taxon>
        <taxon>Ascomycota</taxon>
        <taxon>Pezizomycotina</taxon>
        <taxon>Dothideomycetes</taxon>
        <taxon>Pleosporomycetidae</taxon>
        <taxon>Pleosporales</taxon>
        <taxon>Sporormiaceae</taxon>
        <taxon>Sporormia</taxon>
    </lineage>
</organism>
<dbReference type="GO" id="GO:0005576">
    <property type="term" value="C:extracellular region"/>
    <property type="evidence" value="ECO:0007669"/>
    <property type="project" value="UniProtKB-SubCell"/>
</dbReference>
<dbReference type="InterPro" id="IPR001424">
    <property type="entry name" value="SOD_Cu_Zn_dom"/>
</dbReference>
<evidence type="ECO:0000256" key="5">
    <source>
        <dbReference type="ARBA" id="ARBA00022525"/>
    </source>
</evidence>
<dbReference type="Pfam" id="PF00080">
    <property type="entry name" value="Sod_Cu"/>
    <property type="match status" value="1"/>
</dbReference>
<comment type="subcellular location">
    <subcellularLocation>
        <location evidence="1">Cell envelope</location>
    </subcellularLocation>
    <subcellularLocation>
        <location evidence="2">Secreted</location>
    </subcellularLocation>
</comment>
<feature type="compositionally biased region" description="Low complexity" evidence="8">
    <location>
        <begin position="206"/>
        <end position="219"/>
    </location>
</feature>
<evidence type="ECO:0000256" key="9">
    <source>
        <dbReference type="SAM" id="SignalP"/>
    </source>
</evidence>
<feature type="chain" id="PRO_5025647721" description="superoxide dismutase" evidence="9">
    <location>
        <begin position="18"/>
        <end position="254"/>
    </location>
</feature>
<protein>
    <recommendedName>
        <fullName evidence="4">superoxide dismutase</fullName>
        <ecNumber evidence="4">1.15.1.1</ecNumber>
    </recommendedName>
</protein>
<gene>
    <name evidence="11" type="ORF">M011DRAFT_401450</name>
</gene>
<evidence type="ECO:0000313" key="12">
    <source>
        <dbReference type="Proteomes" id="UP000799440"/>
    </source>
</evidence>
<evidence type="ECO:0000313" key="11">
    <source>
        <dbReference type="EMBL" id="KAF2748127.1"/>
    </source>
</evidence>
<evidence type="ECO:0000256" key="3">
    <source>
        <dbReference type="ARBA" id="ARBA00010457"/>
    </source>
</evidence>
<dbReference type="Proteomes" id="UP000799440">
    <property type="component" value="Unassembled WGS sequence"/>
</dbReference>